<evidence type="ECO:0000256" key="2">
    <source>
        <dbReference type="ARBA" id="ARBA00023043"/>
    </source>
</evidence>
<dbReference type="Gene3D" id="1.25.40.20">
    <property type="entry name" value="Ankyrin repeat-containing domain"/>
    <property type="match status" value="2"/>
</dbReference>
<name>A0ABR2KBH3_9EUKA</name>
<dbReference type="SMART" id="SM00248">
    <property type="entry name" value="ANK"/>
    <property type="match status" value="9"/>
</dbReference>
<evidence type="ECO:0000313" key="5">
    <source>
        <dbReference type="Proteomes" id="UP001470230"/>
    </source>
</evidence>
<evidence type="ECO:0000313" key="4">
    <source>
        <dbReference type="EMBL" id="KAK8888096.1"/>
    </source>
</evidence>
<dbReference type="EMBL" id="JAPFFF010000006">
    <property type="protein sequence ID" value="KAK8888096.1"/>
    <property type="molecule type" value="Genomic_DNA"/>
</dbReference>
<dbReference type="SUPFAM" id="SSF140860">
    <property type="entry name" value="Pseudo ankyrin repeat-like"/>
    <property type="match status" value="1"/>
</dbReference>
<dbReference type="PROSITE" id="PS50088">
    <property type="entry name" value="ANK_REPEAT"/>
    <property type="match status" value="2"/>
</dbReference>
<dbReference type="InterPro" id="IPR002110">
    <property type="entry name" value="Ankyrin_rpt"/>
</dbReference>
<evidence type="ECO:0008006" key="6">
    <source>
        <dbReference type="Google" id="ProtNLM"/>
    </source>
</evidence>
<dbReference type="InterPro" id="IPR036770">
    <property type="entry name" value="Ankyrin_rpt-contain_sf"/>
</dbReference>
<gene>
    <name evidence="4" type="ORF">M9Y10_039157</name>
</gene>
<organism evidence="4 5">
    <name type="scientific">Tritrichomonas musculus</name>
    <dbReference type="NCBI Taxonomy" id="1915356"/>
    <lineage>
        <taxon>Eukaryota</taxon>
        <taxon>Metamonada</taxon>
        <taxon>Parabasalia</taxon>
        <taxon>Tritrichomonadida</taxon>
        <taxon>Tritrichomonadidae</taxon>
        <taxon>Tritrichomonas</taxon>
    </lineage>
</organism>
<accession>A0ABR2KBH3</accession>
<comment type="caution">
    <text evidence="4">The sequence shown here is derived from an EMBL/GenBank/DDBJ whole genome shotgun (WGS) entry which is preliminary data.</text>
</comment>
<dbReference type="Proteomes" id="UP001470230">
    <property type="component" value="Unassembled WGS sequence"/>
</dbReference>
<dbReference type="PANTHER" id="PTHR24198:SF165">
    <property type="entry name" value="ANKYRIN REPEAT-CONTAINING PROTEIN-RELATED"/>
    <property type="match status" value="1"/>
</dbReference>
<dbReference type="SUPFAM" id="SSF48403">
    <property type="entry name" value="Ankyrin repeat"/>
    <property type="match status" value="1"/>
</dbReference>
<keyword evidence="1" id="KW-0677">Repeat</keyword>
<feature type="repeat" description="ANK" evidence="3">
    <location>
        <begin position="380"/>
        <end position="403"/>
    </location>
</feature>
<dbReference type="PROSITE" id="PS50297">
    <property type="entry name" value="ANK_REP_REGION"/>
    <property type="match status" value="2"/>
</dbReference>
<dbReference type="PANTHER" id="PTHR24198">
    <property type="entry name" value="ANKYRIN REPEAT AND PROTEIN KINASE DOMAIN-CONTAINING PROTEIN"/>
    <property type="match status" value="1"/>
</dbReference>
<feature type="repeat" description="ANK" evidence="3">
    <location>
        <begin position="414"/>
        <end position="447"/>
    </location>
</feature>
<sequence>MDSISLAKQFQWILCKFDSEDDQASEKELENILNQSDKQINLLFSRIFFNFIPSRTTHFKTYASLFSKIPSLSSPEFKDIFLSYLRDYLLEPNQPEICEFFTFLVESKYIELDKAFEILLSLFQSAEKLQNIQFLQFLYCIFRIQNLLKTHPKYPDLMNEFNIRIENIKIGVNIDDNSEIFSYLYEQLLNPEKNPIKNIISDESEKIPSFESLDPSLYVSPSILSFAPPLSCVCAYYGALKTLKAVVSRGQNIKDDVDDEGRTLSQFASASGNVELLKYLKDTIKADFTNSLDYSIEYFRDDAFEYLISQFPLSPTAIHSACKANNVSKLEFLISKKVKLDSRDEYNWTPLHIAASHNSCEVTKILTSQSSVDINIADLDGETPLHCAAKDGYVDVIRILLEHPKIVADCRDKDGATPLHWAVINDQAEAVRTLISNQKVDVNSKDNFDRTPIILAALSNSPNALRVLLSATNKINANLADQRQTTPLIAAAEAKSVECARLLLGEAKRLNIELNRRNVEGVTALDTAAFADAPEIVELLLKTEGIDASDLNNQSARKQLSKRVLKLVDDYFSANKK</sequence>
<evidence type="ECO:0000256" key="3">
    <source>
        <dbReference type="PROSITE-ProRule" id="PRU00023"/>
    </source>
</evidence>
<evidence type="ECO:0000256" key="1">
    <source>
        <dbReference type="ARBA" id="ARBA00022737"/>
    </source>
</evidence>
<keyword evidence="5" id="KW-1185">Reference proteome</keyword>
<dbReference type="Pfam" id="PF13637">
    <property type="entry name" value="Ank_4"/>
    <property type="match status" value="1"/>
</dbReference>
<proteinExistence type="predicted"/>
<dbReference type="Pfam" id="PF12796">
    <property type="entry name" value="Ank_2"/>
    <property type="match status" value="2"/>
</dbReference>
<reference evidence="4 5" key="1">
    <citation type="submission" date="2024-04" db="EMBL/GenBank/DDBJ databases">
        <title>Tritrichomonas musculus Genome.</title>
        <authorList>
            <person name="Alves-Ferreira E."/>
            <person name="Grigg M."/>
            <person name="Lorenzi H."/>
            <person name="Galac M."/>
        </authorList>
    </citation>
    <scope>NUCLEOTIDE SEQUENCE [LARGE SCALE GENOMIC DNA]</scope>
    <source>
        <strain evidence="4 5">EAF2021</strain>
    </source>
</reference>
<keyword evidence="2 3" id="KW-0040">ANK repeat</keyword>
<protein>
    <recommendedName>
        <fullName evidence="6">Ankyrin repeat protein</fullName>
    </recommendedName>
</protein>